<dbReference type="GO" id="GO:0000166">
    <property type="term" value="F:nucleotide binding"/>
    <property type="evidence" value="ECO:0007669"/>
    <property type="project" value="InterPro"/>
</dbReference>
<dbReference type="InterPro" id="IPR004104">
    <property type="entry name" value="Gfo/Idh/MocA-like_OxRdtase_C"/>
</dbReference>
<keyword evidence="5" id="KW-1185">Reference proteome</keyword>
<protein>
    <submittedName>
        <fullName evidence="4">Gfo/Idh/MocA family oxidoreductase</fullName>
    </submittedName>
</protein>
<dbReference type="EMBL" id="RHLQ01000011">
    <property type="protein sequence ID" value="RNC99890.1"/>
    <property type="molecule type" value="Genomic_DNA"/>
</dbReference>
<dbReference type="Gene3D" id="3.30.360.10">
    <property type="entry name" value="Dihydrodipicolinate Reductase, domain 2"/>
    <property type="match status" value="1"/>
</dbReference>
<sequence>MKKKYVICGVSNRALQMFIGPMINEFSKESEIVGLLDSDLYRFTICKQKYPLLKHVPTFSANQFETMIEQTKPDYVIVAGRDDTHVEYILKALRMQVNVITEKPMVTNAKDAYKVMQAEAESNASVIVTFNYRYSPFHRKIKEMILEGKVGRITSVDLNWYIDTFHGSSYFRRWNRDRKLSGGLSVHKSTHHFDLVNWWLDQKPEEVFAYGDLYYFGPEGELNPRKKASRFCGNCDDQRNCAYHKRWNPRSGSNSVRDDHLLAGVYEEIPYTNYRPDACIYDEEISIEDTYVAVVKYDGGSLLSYSINFSAPYEGYRLAINGTKGRIETTEFHEPSRIHFNYPEQTIDYFPLFGAKETIELVKNPGGHGGGDPILLEDLFLGPDPSRNYPILAGSEAGAYSIAIGEGVWRSVKEGKPIKIKELLFQQEKVTNHCTK</sequence>
<accession>A0A3M8HCT4</accession>
<dbReference type="RefSeq" id="WP_122971432.1">
    <property type="nucleotide sequence ID" value="NZ_RHLQ01000011.1"/>
</dbReference>
<evidence type="ECO:0000313" key="4">
    <source>
        <dbReference type="EMBL" id="RNC99890.1"/>
    </source>
</evidence>
<evidence type="ECO:0000259" key="3">
    <source>
        <dbReference type="Pfam" id="PF02894"/>
    </source>
</evidence>
<dbReference type="AlphaFoldDB" id="A0A3M8HCT4"/>
<dbReference type="Pfam" id="PF01408">
    <property type="entry name" value="GFO_IDH_MocA"/>
    <property type="match status" value="1"/>
</dbReference>
<evidence type="ECO:0000256" key="1">
    <source>
        <dbReference type="ARBA" id="ARBA00010928"/>
    </source>
</evidence>
<proteinExistence type="inferred from homology"/>
<dbReference type="SUPFAM" id="SSF51735">
    <property type="entry name" value="NAD(P)-binding Rossmann-fold domains"/>
    <property type="match status" value="1"/>
</dbReference>
<feature type="domain" description="Gfo/Idh/MocA-like oxidoreductase C-terminal" evidence="3">
    <location>
        <begin position="142"/>
        <end position="420"/>
    </location>
</feature>
<dbReference type="InterPro" id="IPR000683">
    <property type="entry name" value="Gfo/Idh/MocA-like_OxRdtase_N"/>
</dbReference>
<name>A0A3M8HCT4_9BACI</name>
<dbReference type="PANTHER" id="PTHR43377">
    <property type="entry name" value="BILIVERDIN REDUCTASE A"/>
    <property type="match status" value="1"/>
</dbReference>
<evidence type="ECO:0000313" key="5">
    <source>
        <dbReference type="Proteomes" id="UP000279909"/>
    </source>
</evidence>
<dbReference type="Proteomes" id="UP000279909">
    <property type="component" value="Unassembled WGS sequence"/>
</dbReference>
<feature type="domain" description="Gfo/Idh/MocA-like oxidoreductase N-terminal" evidence="2">
    <location>
        <begin position="4"/>
        <end position="129"/>
    </location>
</feature>
<comment type="caution">
    <text evidence="4">The sequence shown here is derived from an EMBL/GenBank/DDBJ whole genome shotgun (WGS) entry which is preliminary data.</text>
</comment>
<evidence type="ECO:0000259" key="2">
    <source>
        <dbReference type="Pfam" id="PF01408"/>
    </source>
</evidence>
<comment type="similarity">
    <text evidence="1">Belongs to the Gfo/Idh/MocA family.</text>
</comment>
<dbReference type="Gene3D" id="3.40.50.720">
    <property type="entry name" value="NAD(P)-binding Rossmann-like Domain"/>
    <property type="match status" value="1"/>
</dbReference>
<dbReference type="InterPro" id="IPR051450">
    <property type="entry name" value="Gfo/Idh/MocA_Oxidoreductases"/>
</dbReference>
<reference evidence="4 5" key="1">
    <citation type="journal article" date="2014" name="Int. J. Syst. Evol. Microbiol.">
        <title>Lysinibacillus halotolerans sp. nov., isolated from saline-alkaline soil.</title>
        <authorList>
            <person name="Kong D."/>
            <person name="Wang Y."/>
            <person name="Zhao B."/>
            <person name="Li Y."/>
            <person name="Song J."/>
            <person name="Zhai Y."/>
            <person name="Zhang C."/>
            <person name="Wang H."/>
            <person name="Chen X."/>
            <person name="Zhao B."/>
            <person name="Ruan Z."/>
        </authorList>
    </citation>
    <scope>NUCLEOTIDE SEQUENCE [LARGE SCALE GENOMIC DNA]</scope>
    <source>
        <strain evidence="4 5">MCCC 1A12703</strain>
    </source>
</reference>
<dbReference type="InterPro" id="IPR036291">
    <property type="entry name" value="NAD(P)-bd_dom_sf"/>
</dbReference>
<gene>
    <name evidence="4" type="ORF">EC501_06220</name>
</gene>
<dbReference type="Pfam" id="PF02894">
    <property type="entry name" value="GFO_IDH_MocA_C"/>
    <property type="match status" value="1"/>
</dbReference>
<organism evidence="4 5">
    <name type="scientific">Lysinibacillus halotolerans</name>
    <dbReference type="NCBI Taxonomy" id="1368476"/>
    <lineage>
        <taxon>Bacteria</taxon>
        <taxon>Bacillati</taxon>
        <taxon>Bacillota</taxon>
        <taxon>Bacilli</taxon>
        <taxon>Bacillales</taxon>
        <taxon>Bacillaceae</taxon>
        <taxon>Lysinibacillus</taxon>
    </lineage>
</organism>
<dbReference type="PANTHER" id="PTHR43377:SF2">
    <property type="entry name" value="BINDING ROSSMANN FOLD OXIDOREDUCTASE, PUTATIVE (AFU_ORTHOLOGUE AFUA_4G00560)-RELATED"/>
    <property type="match status" value="1"/>
</dbReference>
<dbReference type="OrthoDB" id="9781031at2"/>
<dbReference type="SUPFAM" id="SSF55347">
    <property type="entry name" value="Glyceraldehyde-3-phosphate dehydrogenase-like, C-terminal domain"/>
    <property type="match status" value="1"/>
</dbReference>